<reference evidence="3 4" key="1">
    <citation type="journal article" date="2015" name="Int. J. Syst. Evol. Microbiol.">
        <title>Amycolatopsis rhabdoformis sp. nov., an actinomycete isolated from a tropical forest soil.</title>
        <authorList>
            <person name="Souza W.R."/>
            <person name="Silva R.E."/>
            <person name="Goodfellow M."/>
            <person name="Busarakam K."/>
            <person name="Figueiro F.S."/>
            <person name="Ferreira D."/>
            <person name="Rodrigues-Filho E."/>
            <person name="Moraes L.A.B."/>
            <person name="Zucchi T.D."/>
        </authorList>
    </citation>
    <scope>NUCLEOTIDE SEQUENCE [LARGE SCALE GENOMIC DNA]</scope>
    <source>
        <strain evidence="3 4">NCIMB 14900</strain>
    </source>
</reference>
<dbReference type="InterPro" id="IPR000120">
    <property type="entry name" value="Amidase"/>
</dbReference>
<name>A0ABZ1IEB1_9PSEU</name>
<accession>A0ABZ1IEB1</accession>
<comment type="similarity">
    <text evidence="1">Belongs to the amidase family.</text>
</comment>
<dbReference type="RefSeq" id="WP_326835075.1">
    <property type="nucleotide sequence ID" value="NZ_CP142149.1"/>
</dbReference>
<evidence type="ECO:0000256" key="1">
    <source>
        <dbReference type="ARBA" id="ARBA00009199"/>
    </source>
</evidence>
<dbReference type="SUPFAM" id="SSF75304">
    <property type="entry name" value="Amidase signature (AS) enzymes"/>
    <property type="match status" value="1"/>
</dbReference>
<evidence type="ECO:0000313" key="3">
    <source>
        <dbReference type="EMBL" id="WSE32267.1"/>
    </source>
</evidence>
<organism evidence="3 4">
    <name type="scientific">Amycolatopsis rhabdoformis</name>
    <dbReference type="NCBI Taxonomy" id="1448059"/>
    <lineage>
        <taxon>Bacteria</taxon>
        <taxon>Bacillati</taxon>
        <taxon>Actinomycetota</taxon>
        <taxon>Actinomycetes</taxon>
        <taxon>Pseudonocardiales</taxon>
        <taxon>Pseudonocardiaceae</taxon>
        <taxon>Amycolatopsis</taxon>
    </lineage>
</organism>
<dbReference type="Gene3D" id="3.90.1300.10">
    <property type="entry name" value="Amidase signature (AS) domain"/>
    <property type="match status" value="1"/>
</dbReference>
<dbReference type="PANTHER" id="PTHR11895">
    <property type="entry name" value="TRANSAMIDASE"/>
    <property type="match status" value="1"/>
</dbReference>
<evidence type="ECO:0000313" key="4">
    <source>
        <dbReference type="Proteomes" id="UP001330812"/>
    </source>
</evidence>
<proteinExistence type="inferred from homology"/>
<dbReference type="Proteomes" id="UP001330812">
    <property type="component" value="Chromosome"/>
</dbReference>
<dbReference type="PANTHER" id="PTHR11895:SF7">
    <property type="entry name" value="GLUTAMYL-TRNA(GLN) AMIDOTRANSFERASE SUBUNIT A, MITOCHONDRIAL"/>
    <property type="match status" value="1"/>
</dbReference>
<sequence length="249" mass="26314">MSVDGILARDVADVRVAAAALGHLPESPLPARWRVGVCSDNALASIDPRVRAAVRAAADALERAGHELVEIGCQARDDITTAYFTARAAHVARMPVPAGRENDLHEVTKLLRRRGAAITPAELSEELARLSAARTRSASGRVDVELSPVCARPQLAIGELRRPDPAAALAAQAEFAPFTIPANVEGRPSVAVPVWVPDLPESPAAVLLTARRGYDRSLLALAADVERAVGGFRRPERSSPVATARSTGQ</sequence>
<dbReference type="InterPro" id="IPR036928">
    <property type="entry name" value="AS_sf"/>
</dbReference>
<dbReference type="InterPro" id="IPR023631">
    <property type="entry name" value="Amidase_dom"/>
</dbReference>
<protein>
    <submittedName>
        <fullName evidence="3">Amidase family protein</fullName>
    </submittedName>
</protein>
<dbReference type="EMBL" id="CP142149">
    <property type="protein sequence ID" value="WSE32267.1"/>
    <property type="molecule type" value="Genomic_DNA"/>
</dbReference>
<evidence type="ECO:0000259" key="2">
    <source>
        <dbReference type="Pfam" id="PF01425"/>
    </source>
</evidence>
<keyword evidence="4" id="KW-1185">Reference proteome</keyword>
<gene>
    <name evidence="3" type="ORF">VSH64_09115</name>
</gene>
<dbReference type="Pfam" id="PF01425">
    <property type="entry name" value="Amidase"/>
    <property type="match status" value="1"/>
</dbReference>
<feature type="domain" description="Amidase" evidence="2">
    <location>
        <begin position="30"/>
        <end position="219"/>
    </location>
</feature>